<keyword evidence="1" id="KW-0472">Membrane</keyword>
<feature type="transmembrane region" description="Helical" evidence="1">
    <location>
        <begin position="12"/>
        <end position="32"/>
    </location>
</feature>
<sequence length="150" mass="17405">MRETKPVKTIKIKPLYSLLFIGIGQIYGAFTIYRLGVLTVKETWINQVCIVLVFVLIGWAIYLFYSFSMFFRLKDNKIILREDNLSLFGVELSYSDIEDFGINASDSELSMDISIKDLDEPIPIVSKFMKLKDFHMLTKTLIEKTTTNQR</sequence>
<dbReference type="EMBL" id="OBEH01000001">
    <property type="protein sequence ID" value="SNY94741.1"/>
    <property type="molecule type" value="Genomic_DNA"/>
</dbReference>
<evidence type="ECO:0000313" key="3">
    <source>
        <dbReference type="Proteomes" id="UP000219048"/>
    </source>
</evidence>
<organism evidence="2 3">
    <name type="scientific">Flagellimonas pacifica</name>
    <dbReference type="NCBI Taxonomy" id="1247520"/>
    <lineage>
        <taxon>Bacteria</taxon>
        <taxon>Pseudomonadati</taxon>
        <taxon>Bacteroidota</taxon>
        <taxon>Flavobacteriia</taxon>
        <taxon>Flavobacteriales</taxon>
        <taxon>Flavobacteriaceae</taxon>
        <taxon>Flagellimonas</taxon>
    </lineage>
</organism>
<dbReference type="AlphaFoldDB" id="A0A285MGY6"/>
<proteinExistence type="predicted"/>
<accession>A0A285MGY6</accession>
<evidence type="ECO:0000256" key="1">
    <source>
        <dbReference type="SAM" id="Phobius"/>
    </source>
</evidence>
<gene>
    <name evidence="2" type="ORF">SAMN06265377_0401</name>
</gene>
<dbReference type="Proteomes" id="UP000219048">
    <property type="component" value="Unassembled WGS sequence"/>
</dbReference>
<dbReference type="RefSeq" id="WP_097044099.1">
    <property type="nucleotide sequence ID" value="NZ_OBEH01000001.1"/>
</dbReference>
<keyword evidence="1" id="KW-1133">Transmembrane helix</keyword>
<keyword evidence="3" id="KW-1185">Reference proteome</keyword>
<feature type="transmembrane region" description="Helical" evidence="1">
    <location>
        <begin position="44"/>
        <end position="65"/>
    </location>
</feature>
<reference evidence="3" key="1">
    <citation type="submission" date="2017-09" db="EMBL/GenBank/DDBJ databases">
        <authorList>
            <person name="Varghese N."/>
            <person name="Submissions S."/>
        </authorList>
    </citation>
    <scope>NUCLEOTIDE SEQUENCE [LARGE SCALE GENOMIC DNA]</scope>
    <source>
        <strain evidence="3">DSM 25885</strain>
    </source>
</reference>
<evidence type="ECO:0000313" key="2">
    <source>
        <dbReference type="EMBL" id="SNY94741.1"/>
    </source>
</evidence>
<keyword evidence="1" id="KW-0812">Transmembrane</keyword>
<name>A0A285MGY6_9FLAO</name>
<dbReference type="OrthoDB" id="1441272at2"/>
<protein>
    <submittedName>
        <fullName evidence="2">Uncharacterized protein</fullName>
    </submittedName>
</protein>